<organism evidence="2 3">
    <name type="scientific">Alkaliphilus serpentinus</name>
    <dbReference type="NCBI Taxonomy" id="1482731"/>
    <lineage>
        <taxon>Bacteria</taxon>
        <taxon>Bacillati</taxon>
        <taxon>Bacillota</taxon>
        <taxon>Clostridia</taxon>
        <taxon>Peptostreptococcales</taxon>
        <taxon>Natronincolaceae</taxon>
        <taxon>Alkaliphilus</taxon>
    </lineage>
</organism>
<comment type="caution">
    <text evidence="2">The sequence shown here is derived from an EMBL/GenBank/DDBJ whole genome shotgun (WGS) entry which is preliminary data.</text>
</comment>
<name>A0A833M862_9FIRM</name>
<gene>
    <name evidence="2" type="ORF">F8153_03010</name>
</gene>
<dbReference type="OrthoDB" id="37447at2"/>
<dbReference type="Pfam" id="PF17248">
    <property type="entry name" value="DUF5317"/>
    <property type="match status" value="1"/>
</dbReference>
<keyword evidence="3" id="KW-1185">Reference proteome</keyword>
<dbReference type="Proteomes" id="UP000465601">
    <property type="component" value="Unassembled WGS sequence"/>
</dbReference>
<feature type="transmembrane region" description="Helical" evidence="1">
    <location>
        <begin position="30"/>
        <end position="50"/>
    </location>
</feature>
<dbReference type="AlphaFoldDB" id="A0A833M862"/>
<dbReference type="EMBL" id="WBZB01000011">
    <property type="protein sequence ID" value="KAB3532053.1"/>
    <property type="molecule type" value="Genomic_DNA"/>
</dbReference>
<reference evidence="2 3" key="1">
    <citation type="submission" date="2019-10" db="EMBL/GenBank/DDBJ databases">
        <title>Alkaliphilus serpentinus sp. nov. and Alkaliphilus pronyensis sp. nov., two novel anaerobic alkaliphilic species isolated from the serpentinized-hosted hydrothermal field of the Prony Bay (New Caledonia).</title>
        <authorList>
            <person name="Postec A."/>
        </authorList>
    </citation>
    <scope>NUCLEOTIDE SEQUENCE [LARGE SCALE GENOMIC DNA]</scope>
    <source>
        <strain evidence="2 3">LacT</strain>
    </source>
</reference>
<protein>
    <submittedName>
        <fullName evidence="2">DUF5317 domain-containing protein</fullName>
    </submittedName>
</protein>
<evidence type="ECO:0000256" key="1">
    <source>
        <dbReference type="SAM" id="Phobius"/>
    </source>
</evidence>
<dbReference type="RefSeq" id="WP_151864880.1">
    <property type="nucleotide sequence ID" value="NZ_WBZB01000011.1"/>
</dbReference>
<feature type="transmembrane region" description="Helical" evidence="1">
    <location>
        <begin position="62"/>
        <end position="78"/>
    </location>
</feature>
<evidence type="ECO:0000313" key="3">
    <source>
        <dbReference type="Proteomes" id="UP000465601"/>
    </source>
</evidence>
<keyword evidence="1" id="KW-1133">Transmembrane helix</keyword>
<feature type="transmembrane region" description="Helical" evidence="1">
    <location>
        <begin position="159"/>
        <end position="179"/>
    </location>
</feature>
<keyword evidence="1" id="KW-0812">Transmembrane</keyword>
<accession>A0A833M862</accession>
<sequence length="200" mass="22809">MLIEALILGMIIGKLRGGNLKRLGYFSMKLPILLLISFLMMLVTSILIAMGNPTVIQHRMKLYIFAYCILFIVLFFNLHNKSLWFILIGAIANFAAIVLNQGSMPVDMVLLEKMNFENMLTSINNGTLPNYIPLTEAAPLTFYLGRQWVVPFSYPLRQIFSIGDAFISLGLFFFIQGVMHSRIYRKASGIIRFDHHGRVR</sequence>
<keyword evidence="1" id="KW-0472">Membrane</keyword>
<proteinExistence type="predicted"/>
<dbReference type="InterPro" id="IPR035168">
    <property type="entry name" value="DUF5317"/>
</dbReference>
<evidence type="ECO:0000313" key="2">
    <source>
        <dbReference type="EMBL" id="KAB3532053.1"/>
    </source>
</evidence>
<feature type="transmembrane region" description="Helical" evidence="1">
    <location>
        <begin position="83"/>
        <end position="102"/>
    </location>
</feature>